<dbReference type="InParanoid" id="A0A1Y1VUP7"/>
<comment type="caution">
    <text evidence="2">The sequence shown here is derived from an EMBL/GenBank/DDBJ whole genome shotgun (WGS) entry which is preliminary data.</text>
</comment>
<feature type="region of interest" description="Disordered" evidence="1">
    <location>
        <begin position="1"/>
        <end position="24"/>
    </location>
</feature>
<dbReference type="Proteomes" id="UP000193498">
    <property type="component" value="Unassembled WGS sequence"/>
</dbReference>
<name>A0A1Y1VUP7_9FUNG</name>
<keyword evidence="3" id="KW-1185">Reference proteome</keyword>
<organism evidence="2 3">
    <name type="scientific">Basidiobolus meristosporus CBS 931.73</name>
    <dbReference type="NCBI Taxonomy" id="1314790"/>
    <lineage>
        <taxon>Eukaryota</taxon>
        <taxon>Fungi</taxon>
        <taxon>Fungi incertae sedis</taxon>
        <taxon>Zoopagomycota</taxon>
        <taxon>Entomophthoromycotina</taxon>
        <taxon>Basidiobolomycetes</taxon>
        <taxon>Basidiobolales</taxon>
        <taxon>Basidiobolaceae</taxon>
        <taxon>Basidiobolus</taxon>
    </lineage>
</organism>
<sequence length="106" mass="11594">MGIGQWWKVDTGAGTRSEEGRAEGPVFSKATEIPGVAGSQRCCAGFIGFEERIAPLSYDTARLHKLSSFLMCADANDLRKQSLCLVLIESLESCCSSNYKTISRRQ</sequence>
<evidence type="ECO:0000313" key="2">
    <source>
        <dbReference type="EMBL" id="ORX65011.1"/>
    </source>
</evidence>
<evidence type="ECO:0000256" key="1">
    <source>
        <dbReference type="SAM" id="MobiDB-lite"/>
    </source>
</evidence>
<dbReference type="EMBL" id="MCFE01001163">
    <property type="protein sequence ID" value="ORX65011.1"/>
    <property type="molecule type" value="Genomic_DNA"/>
</dbReference>
<proteinExistence type="predicted"/>
<protein>
    <submittedName>
        <fullName evidence="2">Uncharacterized protein</fullName>
    </submittedName>
</protein>
<dbReference type="AlphaFoldDB" id="A0A1Y1VUP7"/>
<accession>A0A1Y1VUP7</accession>
<gene>
    <name evidence="2" type="ORF">K493DRAFT_8203</name>
</gene>
<evidence type="ECO:0000313" key="3">
    <source>
        <dbReference type="Proteomes" id="UP000193498"/>
    </source>
</evidence>
<reference evidence="2 3" key="1">
    <citation type="submission" date="2016-07" db="EMBL/GenBank/DDBJ databases">
        <title>Pervasive Adenine N6-methylation of Active Genes in Fungi.</title>
        <authorList>
            <consortium name="DOE Joint Genome Institute"/>
            <person name="Mondo S.J."/>
            <person name="Dannebaum R.O."/>
            <person name="Kuo R.C."/>
            <person name="Labutti K."/>
            <person name="Haridas S."/>
            <person name="Kuo A."/>
            <person name="Salamov A."/>
            <person name="Ahrendt S.R."/>
            <person name="Lipzen A."/>
            <person name="Sullivan W."/>
            <person name="Andreopoulos W.B."/>
            <person name="Clum A."/>
            <person name="Lindquist E."/>
            <person name="Daum C."/>
            <person name="Ramamoorthy G.K."/>
            <person name="Gryganskyi A."/>
            <person name="Culley D."/>
            <person name="Magnuson J.K."/>
            <person name="James T.Y."/>
            <person name="O'Malley M.A."/>
            <person name="Stajich J.E."/>
            <person name="Spatafora J.W."/>
            <person name="Visel A."/>
            <person name="Grigoriev I.V."/>
        </authorList>
    </citation>
    <scope>NUCLEOTIDE SEQUENCE [LARGE SCALE GENOMIC DNA]</scope>
    <source>
        <strain evidence="2 3">CBS 931.73</strain>
    </source>
</reference>